<evidence type="ECO:0000313" key="3">
    <source>
        <dbReference type="EMBL" id="PCI77379.1"/>
    </source>
</evidence>
<evidence type="ECO:0000256" key="1">
    <source>
        <dbReference type="ARBA" id="ARBA00022676"/>
    </source>
</evidence>
<comment type="caution">
    <text evidence="3">The sequence shown here is derived from an EMBL/GenBank/DDBJ whole genome shotgun (WGS) entry which is preliminary data.</text>
</comment>
<dbReference type="AlphaFoldDB" id="A0A2A4X5H0"/>
<gene>
    <name evidence="3" type="ORF">COB21_03175</name>
</gene>
<evidence type="ECO:0000313" key="4">
    <source>
        <dbReference type="Proteomes" id="UP000218775"/>
    </source>
</evidence>
<accession>A0A2A4X5H0</accession>
<name>A0A2A4X5H0_UNCAE</name>
<keyword evidence="2" id="KW-0808">Transferase</keyword>
<dbReference type="PANTHER" id="PTHR30160">
    <property type="entry name" value="TETRAACYLDISACCHARIDE 4'-KINASE-RELATED"/>
    <property type="match status" value="1"/>
</dbReference>
<organism evidence="3 4">
    <name type="scientific">Aerophobetes bacterium</name>
    <dbReference type="NCBI Taxonomy" id="2030807"/>
    <lineage>
        <taxon>Bacteria</taxon>
        <taxon>Candidatus Aerophobota</taxon>
    </lineage>
</organism>
<reference evidence="4" key="1">
    <citation type="submission" date="2017-08" db="EMBL/GenBank/DDBJ databases">
        <title>A dynamic microbial community with high functional redundancy inhabits the cold, oxic subseafloor aquifer.</title>
        <authorList>
            <person name="Tully B.J."/>
            <person name="Wheat C.G."/>
            <person name="Glazer B.T."/>
            <person name="Huber J.A."/>
        </authorList>
    </citation>
    <scope>NUCLEOTIDE SEQUENCE [LARGE SCALE GENOMIC DNA]</scope>
</reference>
<dbReference type="Pfam" id="PF01075">
    <property type="entry name" value="Glyco_transf_9"/>
    <property type="match status" value="1"/>
</dbReference>
<evidence type="ECO:0000256" key="2">
    <source>
        <dbReference type="ARBA" id="ARBA00022679"/>
    </source>
</evidence>
<dbReference type="InterPro" id="IPR002201">
    <property type="entry name" value="Glyco_trans_9"/>
</dbReference>
<dbReference type="EMBL" id="NVUK01000017">
    <property type="protein sequence ID" value="PCI77379.1"/>
    <property type="molecule type" value="Genomic_DNA"/>
</dbReference>
<dbReference type="CDD" id="cd03789">
    <property type="entry name" value="GT9_LPS_heptosyltransferase"/>
    <property type="match status" value="1"/>
</dbReference>
<dbReference type="Gene3D" id="3.40.50.2000">
    <property type="entry name" value="Glycogen Phosphorylase B"/>
    <property type="match status" value="2"/>
</dbReference>
<dbReference type="GO" id="GO:0005829">
    <property type="term" value="C:cytosol"/>
    <property type="evidence" value="ECO:0007669"/>
    <property type="project" value="TreeGrafter"/>
</dbReference>
<keyword evidence="1" id="KW-0328">Glycosyltransferase</keyword>
<dbReference type="PANTHER" id="PTHR30160:SF7">
    <property type="entry name" value="ADP-HEPTOSE--LPS HEPTOSYLTRANSFERASE 2"/>
    <property type="match status" value="1"/>
</dbReference>
<sequence length="346" mass="38362">MKIIIRMPNHLGDFIMALGLIREIFFHRRGAHVSLVCKDNFVSLAHVALGKCDVYPLKGNNLSHISQMKKIKTRFDEGVLLTNSGFSALAFSFLKIEHVVGFDRLLGSLYFHGGIPLDPHRKRTEHQVDTYKRLLPLLGKKNTGKAPCIELTGSQKKQGQDLLHAQGIHSGDTVLGIHASSVYGKAKCYPLDQHRELIREFLKGGARRKVVIIGLPCERQELNVLAAVDDRVVNMAGQTDLETLCFVISACDVFVSNDSGPMHLADALGVKLVALFGSSNPQVTAPYSQPFSVMRVSGLKCMPCFSKQCPEGHFNCMRQIAPQSILKRVERLLSNEKKRESESCIS</sequence>
<evidence type="ECO:0008006" key="5">
    <source>
        <dbReference type="Google" id="ProtNLM"/>
    </source>
</evidence>
<dbReference type="GO" id="GO:0009244">
    <property type="term" value="P:lipopolysaccharide core region biosynthetic process"/>
    <property type="evidence" value="ECO:0007669"/>
    <property type="project" value="TreeGrafter"/>
</dbReference>
<proteinExistence type="predicted"/>
<dbReference type="Proteomes" id="UP000218775">
    <property type="component" value="Unassembled WGS sequence"/>
</dbReference>
<protein>
    <recommendedName>
        <fullName evidence="5">Lipopolysaccharide heptosyltransferase II</fullName>
    </recommendedName>
</protein>
<dbReference type="SUPFAM" id="SSF53756">
    <property type="entry name" value="UDP-Glycosyltransferase/glycogen phosphorylase"/>
    <property type="match status" value="1"/>
</dbReference>
<dbReference type="GO" id="GO:0008713">
    <property type="term" value="F:ADP-heptose-lipopolysaccharide heptosyltransferase activity"/>
    <property type="evidence" value="ECO:0007669"/>
    <property type="project" value="TreeGrafter"/>
</dbReference>
<dbReference type="InterPro" id="IPR051199">
    <property type="entry name" value="LPS_LOS_Heptosyltrfase"/>
</dbReference>